<evidence type="ECO:0000313" key="4">
    <source>
        <dbReference type="EMBL" id="ERM92160.1"/>
    </source>
</evidence>
<dbReference type="RefSeq" id="WP_022587848.1">
    <property type="nucleotide sequence ID" value="NZ_AXDC01000014.1"/>
</dbReference>
<accession>U5CGU6</accession>
<protein>
    <recommendedName>
        <fullName evidence="6">DevR family CRISPR-associated autoregulator</fullName>
    </recommendedName>
</protein>
<dbReference type="NCBIfam" id="TIGR01875">
    <property type="entry name" value="cas_MJ0381"/>
    <property type="match status" value="1"/>
</dbReference>
<dbReference type="GO" id="GO:0051607">
    <property type="term" value="P:defense response to virus"/>
    <property type="evidence" value="ECO:0007669"/>
    <property type="project" value="UniProtKB-KW"/>
</dbReference>
<keyword evidence="1" id="KW-0051">Antiviral defense</keyword>
<evidence type="ECO:0000256" key="1">
    <source>
        <dbReference type="ARBA" id="ARBA00023118"/>
    </source>
</evidence>
<name>U5CGU6_CALSX</name>
<dbReference type="PANTHER" id="PTHR37459:SF1">
    <property type="entry name" value="CRISPR-ASSOCIATED PROTEIN CAS7_CST2_DEVR"/>
    <property type="match status" value="1"/>
</dbReference>
<dbReference type="EMBL" id="AXDC01000014">
    <property type="protein sequence ID" value="ERM92160.1"/>
    <property type="molecule type" value="Genomic_DNA"/>
</dbReference>
<comment type="function">
    <text evidence="2">CRISPR (clustered regularly interspaced short palindromic repeat) is an adaptive immune system that provides protection against mobile genetic elements (viruses, transposable elements and conjugative plasmids). CRISPR clusters contain spacers, sequences complementary to antecedent mobile elements, and target invading nucleic acids. CRISPR clusters are transcribed and processed into CRISPR RNA (crRNA).</text>
</comment>
<dbReference type="PANTHER" id="PTHR37459">
    <property type="match status" value="1"/>
</dbReference>
<organism evidence="4 5">
    <name type="scientific">Caldanaerobacter subterraneus subsp. yonseiensis KB-1</name>
    <dbReference type="NCBI Taxonomy" id="1388761"/>
    <lineage>
        <taxon>Bacteria</taxon>
        <taxon>Bacillati</taxon>
        <taxon>Bacillota</taxon>
        <taxon>Clostridia</taxon>
        <taxon>Thermoanaerobacterales</taxon>
        <taxon>Thermoanaerobacteraceae</taxon>
        <taxon>Caldanaerobacter</taxon>
    </lineage>
</organism>
<dbReference type="Pfam" id="PF01905">
    <property type="entry name" value="DevR"/>
    <property type="match status" value="1"/>
</dbReference>
<feature type="region of interest" description="Disordered" evidence="3">
    <location>
        <begin position="327"/>
        <end position="352"/>
    </location>
</feature>
<evidence type="ECO:0000313" key="5">
    <source>
        <dbReference type="Proteomes" id="UP000016856"/>
    </source>
</evidence>
<reference evidence="4 5" key="1">
    <citation type="journal article" date="2013" name="Genome Announc.">
        <title>Draft Genome Sequence of an Anaerobic and Extremophilic Bacterium, Caldanaerobacter yonseiensis, Isolated from a Geothermal Hot Stream.</title>
        <authorList>
            <person name="Lee S.J."/>
            <person name="Lee Y.J."/>
            <person name="Park G.S."/>
            <person name="Kim B.C."/>
            <person name="Lee S.J."/>
            <person name="Shin J.H."/>
            <person name="Lee D.W."/>
        </authorList>
    </citation>
    <scope>NUCLEOTIDE SEQUENCE [LARGE SCALE GENOMIC DNA]</scope>
    <source>
        <strain evidence="4 5">KB-1</strain>
    </source>
</reference>
<evidence type="ECO:0000256" key="2">
    <source>
        <dbReference type="ARBA" id="ARBA00025626"/>
    </source>
</evidence>
<dbReference type="InterPro" id="IPR052681">
    <property type="entry name" value="CRISPR-Cas7/Cst2/DevR"/>
</dbReference>
<evidence type="ECO:0000256" key="3">
    <source>
        <dbReference type="SAM" id="MobiDB-lite"/>
    </source>
</evidence>
<evidence type="ECO:0008006" key="6">
    <source>
        <dbReference type="Google" id="ProtNLM"/>
    </source>
</evidence>
<comment type="caution">
    <text evidence="4">The sequence shown here is derived from an EMBL/GenBank/DDBJ whole genome shotgun (WGS) entry which is preliminary data.</text>
</comment>
<dbReference type="Proteomes" id="UP000016856">
    <property type="component" value="Unassembled WGS sequence"/>
</dbReference>
<gene>
    <name evidence="4" type="ORF">O163_06700</name>
</gene>
<proteinExistence type="predicted"/>
<dbReference type="PATRIC" id="fig|1388761.3.peg.1347"/>
<dbReference type="AlphaFoldDB" id="U5CGU6"/>
<sequence length="352" mass="39982">MCYKSLAISFRIQLGFHAANNEGAGGTNVMEPRRITVGDKEYDGISGEIIRRHILENFVKLAQQYGLPLHQRCYGLVPDRCKNEVKGWMTSSGIDKLNPEQHYASLTGEILKNCALCDVGGYLVALQKQRDEVEGTLKRDSCFEVGWLISEHPTVVNYTQHSAYDPDPEKHNLFVQNMRIGIYGGVLRVDLDRIGFNDWWWLGSNVKKYAILEAERYKRMWVLLEAIKQWMLSPSFAKQTGWLQHSDGTFKGVIVVSTDGPAPFYSPIKFELEKDDPNRPIIKPNPRYKDIINKLAGEDQSTLKVMQFDGPNEFKNNMSTIIDELKKLEEEGEEKGSPPLQSNQEPENVGGN</sequence>
<dbReference type="InterPro" id="IPR010154">
    <property type="entry name" value="CRISPR-assoc_Cas7/Cst2/DevR"/>
</dbReference>